<dbReference type="EMBL" id="CAADGD010000166">
    <property type="protein sequence ID" value="VFK73137.1"/>
    <property type="molecule type" value="Genomic_DNA"/>
</dbReference>
<name>A0A451B4H0_9GAMM</name>
<evidence type="ECO:0000313" key="1">
    <source>
        <dbReference type="EMBL" id="VFK67821.1"/>
    </source>
</evidence>
<gene>
    <name evidence="1" type="ORF">BECKUNK1418G_GA0071005_11683</name>
    <name evidence="2" type="ORF">BECKUNK1418H_GA0071006_11663</name>
</gene>
<proteinExistence type="predicted"/>
<reference evidence="2" key="1">
    <citation type="submission" date="2019-02" db="EMBL/GenBank/DDBJ databases">
        <authorList>
            <person name="Gruber-Vodicka R. H."/>
            <person name="Seah K. B. B."/>
        </authorList>
    </citation>
    <scope>NUCLEOTIDE SEQUENCE</scope>
    <source>
        <strain evidence="2">BECK_BY19</strain>
        <strain evidence="1">BECK_BY8</strain>
    </source>
</reference>
<sequence>MVLWRRGMFEFVGRVRGRRVDRYAGTFFICWGDETLNMIVKRVPTKGTSTSPKPRIFCSLPQYPSLPSSAALAIAFRPFISPFSVALIYVSYFIGSTPRSLHISFARTSCISECLGIAERFLRIGLCHQECLAPSLSTPHPWPRRCLSKTFLFMRQWKSCLPGSRSPPRQGRPGD</sequence>
<organism evidence="2">
    <name type="scientific">Candidatus Kentrum sp. UNK</name>
    <dbReference type="NCBI Taxonomy" id="2126344"/>
    <lineage>
        <taxon>Bacteria</taxon>
        <taxon>Pseudomonadati</taxon>
        <taxon>Pseudomonadota</taxon>
        <taxon>Gammaproteobacteria</taxon>
        <taxon>Candidatus Kentrum</taxon>
    </lineage>
</organism>
<protein>
    <submittedName>
        <fullName evidence="2">Uncharacterized protein</fullName>
    </submittedName>
</protein>
<dbReference type="AlphaFoldDB" id="A0A451B4H0"/>
<evidence type="ECO:0000313" key="2">
    <source>
        <dbReference type="EMBL" id="VFK73137.1"/>
    </source>
</evidence>
<accession>A0A451B4H0</accession>
<dbReference type="EMBL" id="CAADFZ010000168">
    <property type="protein sequence ID" value="VFK67821.1"/>
    <property type="molecule type" value="Genomic_DNA"/>
</dbReference>